<dbReference type="AlphaFoldDB" id="A0A194AM84"/>
<dbReference type="EMBL" id="GELH01000602">
    <property type="protein sequence ID" value="JAS03670.1"/>
    <property type="molecule type" value="Transcribed_RNA"/>
</dbReference>
<accession>A0A194AM84</accession>
<evidence type="ECO:0000313" key="2">
    <source>
        <dbReference type="EMBL" id="JAS03670.1"/>
    </source>
</evidence>
<feature type="transmembrane region" description="Helical" evidence="1">
    <location>
        <begin position="75"/>
        <end position="96"/>
    </location>
</feature>
<protein>
    <submittedName>
        <fullName evidence="2">Uncharacterized protein</fullName>
    </submittedName>
</protein>
<feature type="transmembrane region" description="Helical" evidence="1">
    <location>
        <begin position="7"/>
        <end position="25"/>
    </location>
</feature>
<keyword evidence="1" id="KW-0812">Transmembrane</keyword>
<keyword evidence="1" id="KW-0472">Membrane</keyword>
<organism evidence="2">
    <name type="scientific">Pinctada fucata</name>
    <name type="common">Akoya pearl oyster</name>
    <name type="synonym">Pinctada imbricata fucata</name>
    <dbReference type="NCBI Taxonomy" id="50426"/>
    <lineage>
        <taxon>Eukaryota</taxon>
        <taxon>Metazoa</taxon>
        <taxon>Spiralia</taxon>
        <taxon>Lophotrochozoa</taxon>
        <taxon>Mollusca</taxon>
        <taxon>Bivalvia</taxon>
        <taxon>Autobranchia</taxon>
        <taxon>Pteriomorphia</taxon>
        <taxon>Pterioida</taxon>
        <taxon>Pterioidea</taxon>
        <taxon>Pteriidae</taxon>
        <taxon>Pinctada</taxon>
    </lineage>
</organism>
<sequence>MAFVRQLGTSFLLVTSFAVILLAYVTDYWPSPTLSAHQENNCTLLKTYQENQHADEVYEIAAFGKNALGEVTGSYIPSLAVVAIVVGSGIHGLALMNGARGQMMASLQTCYMSC</sequence>
<proteinExistence type="predicted"/>
<name>A0A194AM84_PINFU</name>
<evidence type="ECO:0000256" key="1">
    <source>
        <dbReference type="SAM" id="Phobius"/>
    </source>
</evidence>
<keyword evidence="1" id="KW-1133">Transmembrane helix</keyword>
<reference evidence="2" key="1">
    <citation type="submission" date="2016-03" db="EMBL/GenBank/DDBJ databases">
        <authorList>
            <person name="Ploux O."/>
        </authorList>
    </citation>
    <scope>NUCLEOTIDE SEQUENCE</scope>
    <source>
        <tissue evidence="2">Mantle</tissue>
    </source>
</reference>
<dbReference type="EMBL" id="GELH01000601">
    <property type="protein sequence ID" value="JAS03671.1"/>
    <property type="molecule type" value="Transcribed_RNA"/>
</dbReference>